<feature type="domain" description="SH3b" evidence="2">
    <location>
        <begin position="447"/>
        <end position="509"/>
    </location>
</feature>
<accession>A0A9N8CRY9</accession>
<evidence type="ECO:0000259" key="2">
    <source>
        <dbReference type="SMART" id="SM00287"/>
    </source>
</evidence>
<feature type="compositionally biased region" description="Basic and acidic residues" evidence="1">
    <location>
        <begin position="1"/>
        <end position="11"/>
    </location>
</feature>
<dbReference type="AlphaFoldDB" id="A0A9N8CRY9"/>
<evidence type="ECO:0000313" key="3">
    <source>
        <dbReference type="EMBL" id="CAB5591611.1"/>
    </source>
</evidence>
<gene>
    <name evidence="3" type="ORF">GHA_04585</name>
</gene>
<reference evidence="3" key="1">
    <citation type="submission" date="2020-05" db="EMBL/GenBank/DDBJ databases">
        <authorList>
            <person name="Delgado-Blas J."/>
        </authorList>
    </citation>
    <scope>NUCLEOTIDE SEQUENCE</scope>
    <source>
        <strain evidence="3">BB1459</strain>
    </source>
</reference>
<evidence type="ECO:0000256" key="1">
    <source>
        <dbReference type="SAM" id="MobiDB-lite"/>
    </source>
</evidence>
<organism evidence="3 4">
    <name type="scientific">Citrobacter werkmanii</name>
    <dbReference type="NCBI Taxonomy" id="67827"/>
    <lineage>
        <taxon>Bacteria</taxon>
        <taxon>Pseudomonadati</taxon>
        <taxon>Pseudomonadota</taxon>
        <taxon>Gammaproteobacteria</taxon>
        <taxon>Enterobacterales</taxon>
        <taxon>Enterobacteriaceae</taxon>
        <taxon>Citrobacter</taxon>
        <taxon>Citrobacter freundii complex</taxon>
    </lineage>
</organism>
<sequence>MNDYQSKKEAENNLEDSSLTERQNKNNSKDNLVNKFASLQKMENLTLGRSIADSVSLSERITKLAQGSTIADSVSLSERMTKLAQGSIIADSVSLTKLAQGSTIADSVSLSERMTKLAQGSTIADSVSLSERITKLVQGSTIADSVSLSERITKLARGSTIADSVSLSERITKLAQGSTIADSVSLSERITKLAQGSTIVDSVSLSERITKLARGSTIADSVSLSEKIVKLAQGNSVTEWSNLAKSIKKTNNSRISEKLLIPAISGLIAAQAFSSNLTSIDISSPLIKQITNIQRTIGNDYLHSFIKDEDYDYVNTFLSTFQSEVEQKETDSNISLGPDIISPLPESHSSGEVKHTLADNNQHQLSNTQLYDNLIEIFNLLPSQLRKGIVFFVTFVLIPAIGSYFQEKVLIGIHGLESYAFSLVNDKSITKHEIVNSSLDIEWDALSKFRVITGNNVRLRTSPSMNSEVIEHIGKNTVVAVLESKERQWLLVQVQSGDELITGWITRTYTKPIKG</sequence>
<dbReference type="Proteomes" id="UP000834503">
    <property type="component" value="Unassembled WGS sequence"/>
</dbReference>
<dbReference type="Gene3D" id="2.30.30.40">
    <property type="entry name" value="SH3 Domains"/>
    <property type="match status" value="1"/>
</dbReference>
<dbReference type="SMART" id="SM00287">
    <property type="entry name" value="SH3b"/>
    <property type="match status" value="1"/>
</dbReference>
<dbReference type="Pfam" id="PF08239">
    <property type="entry name" value="SH3_3"/>
    <property type="match status" value="1"/>
</dbReference>
<comment type="caution">
    <text evidence="3">The sequence shown here is derived from an EMBL/GenBank/DDBJ whole genome shotgun (WGS) entry which is preliminary data.</text>
</comment>
<dbReference type="Gene3D" id="2.160.10.10">
    <property type="entry name" value="Hexapeptide repeat proteins"/>
    <property type="match status" value="1"/>
</dbReference>
<evidence type="ECO:0000313" key="4">
    <source>
        <dbReference type="Proteomes" id="UP000834503"/>
    </source>
</evidence>
<name>A0A9N8CRY9_9ENTR</name>
<dbReference type="RefSeq" id="WP_239195975.1">
    <property type="nucleotide sequence ID" value="NZ_CAHPQX010000026.1"/>
</dbReference>
<feature type="region of interest" description="Disordered" evidence="1">
    <location>
        <begin position="1"/>
        <end position="31"/>
    </location>
</feature>
<proteinExistence type="predicted"/>
<protein>
    <submittedName>
        <fullName evidence="3">Sulfur carrier protein ThiS</fullName>
    </submittedName>
</protein>
<dbReference type="EMBL" id="CAHPQX010000026">
    <property type="protein sequence ID" value="CAB5591611.1"/>
    <property type="molecule type" value="Genomic_DNA"/>
</dbReference>
<dbReference type="InterPro" id="IPR003646">
    <property type="entry name" value="SH3-like_bac-type"/>
</dbReference>